<evidence type="ECO:0000256" key="1">
    <source>
        <dbReference type="SAM" id="MobiDB-lite"/>
    </source>
</evidence>
<evidence type="ECO:0000313" key="2">
    <source>
        <dbReference type="EMBL" id="KAK2556831.1"/>
    </source>
</evidence>
<dbReference type="Proteomes" id="UP001249851">
    <property type="component" value="Unassembled WGS sequence"/>
</dbReference>
<feature type="compositionally biased region" description="Basic and acidic residues" evidence="1">
    <location>
        <begin position="155"/>
        <end position="164"/>
    </location>
</feature>
<feature type="compositionally biased region" description="Polar residues" evidence="1">
    <location>
        <begin position="306"/>
        <end position="315"/>
    </location>
</feature>
<evidence type="ECO:0000313" key="3">
    <source>
        <dbReference type="Proteomes" id="UP001249851"/>
    </source>
</evidence>
<accession>A0AAD9V0L9</accession>
<sequence length="340" mass="38402">MVESIFGGKATHPLGCLEREVFQTPLVAERRLSVQSTHLKTISETGDDSAPVHGAKSDLKFQNVVIEGQTGYRRPRTKSLPAIYRDGSYLRIKPATTSSLSCQKRRYSEPAVFTAKQIIHRLARRSSDNNSSFSDESESRFCKRSPAPQEMDGDYSAKSERTRQDLSTPRRHSDPMCYLTEHNTKSGLPMARLGKTKNKVLPEVTVLSIQSHTPSQMRKDDAAESSVKLARRRKSSLVPVPFTLPAKGTKKLVNNCFFSRPISFPPSKKESKRHYSLPSLNLKHASTFFTSERDYTLDVDSDEKNNSQIQRQTSEGGEEDFDDKYVGNEDILVQWMKFFG</sequence>
<organism evidence="2 3">
    <name type="scientific">Acropora cervicornis</name>
    <name type="common">Staghorn coral</name>
    <dbReference type="NCBI Taxonomy" id="6130"/>
    <lineage>
        <taxon>Eukaryota</taxon>
        <taxon>Metazoa</taxon>
        <taxon>Cnidaria</taxon>
        <taxon>Anthozoa</taxon>
        <taxon>Hexacorallia</taxon>
        <taxon>Scleractinia</taxon>
        <taxon>Astrocoeniina</taxon>
        <taxon>Acroporidae</taxon>
        <taxon>Acropora</taxon>
    </lineage>
</organism>
<reference evidence="2" key="1">
    <citation type="journal article" date="2023" name="G3 (Bethesda)">
        <title>Whole genome assembly and annotation of the endangered Caribbean coral Acropora cervicornis.</title>
        <authorList>
            <person name="Selwyn J.D."/>
            <person name="Vollmer S.V."/>
        </authorList>
    </citation>
    <scope>NUCLEOTIDE SEQUENCE</scope>
    <source>
        <strain evidence="2">K2</strain>
    </source>
</reference>
<reference evidence="2" key="2">
    <citation type="journal article" date="2023" name="Science">
        <title>Genomic signatures of disease resistance in endangered staghorn corals.</title>
        <authorList>
            <person name="Vollmer S.V."/>
            <person name="Selwyn J.D."/>
            <person name="Despard B.A."/>
            <person name="Roesel C.L."/>
        </authorList>
    </citation>
    <scope>NUCLEOTIDE SEQUENCE</scope>
    <source>
        <strain evidence="2">K2</strain>
    </source>
</reference>
<name>A0AAD9V0L9_ACRCE</name>
<dbReference type="AlphaFoldDB" id="A0AAD9V0L9"/>
<keyword evidence="3" id="KW-1185">Reference proteome</keyword>
<proteinExistence type="predicted"/>
<comment type="caution">
    <text evidence="2">The sequence shown here is derived from an EMBL/GenBank/DDBJ whole genome shotgun (WGS) entry which is preliminary data.</text>
</comment>
<gene>
    <name evidence="2" type="ORF">P5673_021040</name>
</gene>
<feature type="region of interest" description="Disordered" evidence="1">
    <location>
        <begin position="124"/>
        <end position="182"/>
    </location>
</feature>
<dbReference type="EMBL" id="JARQWQ010000053">
    <property type="protein sequence ID" value="KAK2556831.1"/>
    <property type="molecule type" value="Genomic_DNA"/>
</dbReference>
<feature type="region of interest" description="Disordered" evidence="1">
    <location>
        <begin position="299"/>
        <end position="322"/>
    </location>
</feature>
<protein>
    <submittedName>
        <fullName evidence="2">Uncharacterized protein</fullName>
    </submittedName>
</protein>